<feature type="signal peptide" evidence="1">
    <location>
        <begin position="1"/>
        <end position="18"/>
    </location>
</feature>
<dbReference type="SUPFAM" id="SSF53474">
    <property type="entry name" value="alpha/beta-Hydrolases"/>
    <property type="match status" value="1"/>
</dbReference>
<protein>
    <submittedName>
        <fullName evidence="2">Lipase</fullName>
    </submittedName>
</protein>
<dbReference type="OrthoDB" id="8871309at2"/>
<keyword evidence="1" id="KW-0732">Signal</keyword>
<comment type="caution">
    <text evidence="2">The sequence shown here is derived from an EMBL/GenBank/DDBJ whole genome shotgun (WGS) entry which is preliminary data.</text>
</comment>
<dbReference type="InterPro" id="IPR053228">
    <property type="entry name" value="Stereospecific_Lipase"/>
</dbReference>
<keyword evidence="3" id="KW-1185">Reference proteome</keyword>
<accession>A0A366LTS4</accession>
<dbReference type="EMBL" id="QMEY01000016">
    <property type="protein sequence ID" value="RBQ16612.1"/>
    <property type="molecule type" value="Genomic_DNA"/>
</dbReference>
<dbReference type="Proteomes" id="UP000253303">
    <property type="component" value="Unassembled WGS sequence"/>
</dbReference>
<name>A0A366LTS4_9ACTN</name>
<dbReference type="PANTHER" id="PTHR37574">
    <property type="entry name" value="LIPASE B"/>
    <property type="match status" value="1"/>
</dbReference>
<evidence type="ECO:0000256" key="1">
    <source>
        <dbReference type="SAM" id="SignalP"/>
    </source>
</evidence>
<dbReference type="PANTHER" id="PTHR37574:SF1">
    <property type="entry name" value="LIPASE B"/>
    <property type="match status" value="1"/>
</dbReference>
<dbReference type="Gene3D" id="3.40.50.1820">
    <property type="entry name" value="alpha/beta hydrolase"/>
    <property type="match status" value="1"/>
</dbReference>
<organism evidence="2 3">
    <name type="scientific">Spongiactinospora rosea</name>
    <dbReference type="NCBI Taxonomy" id="2248750"/>
    <lineage>
        <taxon>Bacteria</taxon>
        <taxon>Bacillati</taxon>
        <taxon>Actinomycetota</taxon>
        <taxon>Actinomycetes</taxon>
        <taxon>Streptosporangiales</taxon>
        <taxon>Streptosporangiaceae</taxon>
        <taxon>Spongiactinospora</taxon>
    </lineage>
</organism>
<gene>
    <name evidence="2" type="ORF">DP939_30215</name>
</gene>
<feature type="chain" id="PRO_5039368795" evidence="1">
    <location>
        <begin position="19"/>
        <end position="333"/>
    </location>
</feature>
<reference evidence="2 3" key="1">
    <citation type="submission" date="2018-06" db="EMBL/GenBank/DDBJ databases">
        <title>Sphaerisporangium craniellae sp. nov., isolated from a marine sponge in the South China Sea.</title>
        <authorList>
            <person name="Li L."/>
        </authorList>
    </citation>
    <scope>NUCLEOTIDE SEQUENCE [LARGE SCALE GENOMIC DNA]</scope>
    <source>
        <strain evidence="2 3">LHW63015</strain>
    </source>
</reference>
<dbReference type="AlphaFoldDB" id="A0A366LTS4"/>
<proteinExistence type="predicted"/>
<evidence type="ECO:0000313" key="2">
    <source>
        <dbReference type="EMBL" id="RBQ16612.1"/>
    </source>
</evidence>
<dbReference type="InterPro" id="IPR029058">
    <property type="entry name" value="AB_hydrolase_fold"/>
</dbReference>
<sequence length="333" mass="35404">MLCAGLALALLTTGAASASASAVALTPSTGEFAPLNRPGPRLSVPRADLAAAVTCTPNAARAKKEVALFVPGSALDPDEFSWNWFKALDAIGHPYCSVRLPGHGLVDIQVSSEYVVYAIRHVHALSGRRIAVIGHSQGGLEPRFALRFWPDTRAMVADYVSFGTPNHGSEANDTCKDNGCPAALWQMSRQANLLKALNSGKETFRGISYTNIRTDFDQFILPSSSSDLRGGNGRVANVSLQSVCPGNTGEHIAVGTSDPVAYALTMDALTHSGPARPSRIARSVCDQDHMPGVDPLTYKDDLAALNATISANLAAAPIIKREPPLKRYVFARR</sequence>
<evidence type="ECO:0000313" key="3">
    <source>
        <dbReference type="Proteomes" id="UP000253303"/>
    </source>
</evidence>